<evidence type="ECO:0000313" key="2">
    <source>
        <dbReference type="EMBL" id="JAD76464.1"/>
    </source>
</evidence>
<reference evidence="2" key="1">
    <citation type="submission" date="2014-09" db="EMBL/GenBank/DDBJ databases">
        <authorList>
            <person name="Magalhaes I.L.F."/>
            <person name="Oliveira U."/>
            <person name="Santos F.R."/>
            <person name="Vidigal T.H.D.A."/>
            <person name="Brescovit A.D."/>
            <person name="Santos A.J."/>
        </authorList>
    </citation>
    <scope>NUCLEOTIDE SEQUENCE</scope>
    <source>
        <tissue evidence="2">Shoot tissue taken approximately 20 cm above the soil surface</tissue>
    </source>
</reference>
<keyword evidence="1" id="KW-1133">Transmembrane helix</keyword>
<evidence type="ECO:0000256" key="1">
    <source>
        <dbReference type="SAM" id="Phobius"/>
    </source>
</evidence>
<dbReference type="EMBL" id="GBRH01221431">
    <property type="protein sequence ID" value="JAD76464.1"/>
    <property type="molecule type" value="Transcribed_RNA"/>
</dbReference>
<keyword evidence="1" id="KW-0812">Transmembrane</keyword>
<dbReference type="AlphaFoldDB" id="A0A0A9CJH0"/>
<keyword evidence="1" id="KW-0472">Membrane</keyword>
<organism evidence="2">
    <name type="scientific">Arundo donax</name>
    <name type="common">Giant reed</name>
    <name type="synonym">Donax arundinaceus</name>
    <dbReference type="NCBI Taxonomy" id="35708"/>
    <lineage>
        <taxon>Eukaryota</taxon>
        <taxon>Viridiplantae</taxon>
        <taxon>Streptophyta</taxon>
        <taxon>Embryophyta</taxon>
        <taxon>Tracheophyta</taxon>
        <taxon>Spermatophyta</taxon>
        <taxon>Magnoliopsida</taxon>
        <taxon>Liliopsida</taxon>
        <taxon>Poales</taxon>
        <taxon>Poaceae</taxon>
        <taxon>PACMAD clade</taxon>
        <taxon>Arundinoideae</taxon>
        <taxon>Arundineae</taxon>
        <taxon>Arundo</taxon>
    </lineage>
</organism>
<sequence>MEARREGNADNDRGGAMSIQWVYCLLMAMWMVSNLAVEKYAQVTRRKPATRPMPNLRGSTRLKLLTSLPSWPPPT</sequence>
<reference evidence="2" key="2">
    <citation type="journal article" date="2015" name="Data Brief">
        <title>Shoot transcriptome of the giant reed, Arundo donax.</title>
        <authorList>
            <person name="Barrero R.A."/>
            <person name="Guerrero F.D."/>
            <person name="Moolhuijzen P."/>
            <person name="Goolsby J.A."/>
            <person name="Tidwell J."/>
            <person name="Bellgard S.E."/>
            <person name="Bellgard M.I."/>
        </authorList>
    </citation>
    <scope>NUCLEOTIDE SEQUENCE</scope>
    <source>
        <tissue evidence="2">Shoot tissue taken approximately 20 cm above the soil surface</tissue>
    </source>
</reference>
<accession>A0A0A9CJH0</accession>
<protein>
    <submittedName>
        <fullName evidence="2">Uncharacterized protein</fullName>
    </submittedName>
</protein>
<name>A0A0A9CJH0_ARUDO</name>
<feature type="transmembrane region" description="Helical" evidence="1">
    <location>
        <begin position="20"/>
        <end position="37"/>
    </location>
</feature>
<proteinExistence type="predicted"/>